<accession>A0A917GVR1</accession>
<organism evidence="9 10">
    <name type="scientific">Pseudohongiella nitratireducens</name>
    <dbReference type="NCBI Taxonomy" id="1768907"/>
    <lineage>
        <taxon>Bacteria</taxon>
        <taxon>Pseudomonadati</taxon>
        <taxon>Pseudomonadota</taxon>
        <taxon>Gammaproteobacteria</taxon>
        <taxon>Pseudomonadales</taxon>
        <taxon>Pseudohongiellaceae</taxon>
        <taxon>Pseudohongiella</taxon>
    </lineage>
</organism>
<evidence type="ECO:0000256" key="4">
    <source>
        <dbReference type="ARBA" id="ARBA00022989"/>
    </source>
</evidence>
<dbReference type="PROSITE" id="PS50156">
    <property type="entry name" value="SSD"/>
    <property type="match status" value="1"/>
</dbReference>
<evidence type="ECO:0000256" key="5">
    <source>
        <dbReference type="ARBA" id="ARBA00023136"/>
    </source>
</evidence>
<feature type="transmembrane region" description="Helical" evidence="7">
    <location>
        <begin position="655"/>
        <end position="673"/>
    </location>
</feature>
<protein>
    <submittedName>
        <fullName evidence="9">Membrane protein</fullName>
    </submittedName>
</protein>
<dbReference type="Gene3D" id="1.20.1640.10">
    <property type="entry name" value="Multidrug efflux transporter AcrB transmembrane domain"/>
    <property type="match status" value="2"/>
</dbReference>
<feature type="transmembrane region" description="Helical" evidence="7">
    <location>
        <begin position="749"/>
        <end position="771"/>
    </location>
</feature>
<name>A0A917GVR1_9GAMM</name>
<evidence type="ECO:0000256" key="3">
    <source>
        <dbReference type="ARBA" id="ARBA00022692"/>
    </source>
</evidence>
<keyword evidence="2" id="KW-1003">Cell membrane</keyword>
<comment type="caution">
    <text evidence="9">The sequence shown here is derived from an EMBL/GenBank/DDBJ whole genome shotgun (WGS) entry which is preliminary data.</text>
</comment>
<dbReference type="EMBL" id="BMIY01000006">
    <property type="protein sequence ID" value="GGG58391.1"/>
    <property type="molecule type" value="Genomic_DNA"/>
</dbReference>
<dbReference type="Proteomes" id="UP000627715">
    <property type="component" value="Unassembled WGS sequence"/>
</dbReference>
<evidence type="ECO:0000313" key="9">
    <source>
        <dbReference type="EMBL" id="GGG58391.1"/>
    </source>
</evidence>
<dbReference type="RefSeq" id="WP_082866589.1">
    <property type="nucleotide sequence ID" value="NZ_BMIY01000006.1"/>
</dbReference>
<feature type="transmembrane region" description="Helical" evidence="7">
    <location>
        <begin position="271"/>
        <end position="290"/>
    </location>
</feature>
<feature type="coiled-coil region" evidence="6">
    <location>
        <begin position="206"/>
        <end position="233"/>
    </location>
</feature>
<gene>
    <name evidence="9" type="ORF">GCM10011403_14660</name>
</gene>
<feature type="transmembrane region" description="Helical" evidence="7">
    <location>
        <begin position="329"/>
        <end position="350"/>
    </location>
</feature>
<feature type="transmembrane region" description="Helical" evidence="7">
    <location>
        <begin position="680"/>
        <end position="700"/>
    </location>
</feature>
<keyword evidence="5 7" id="KW-0472">Membrane</keyword>
<dbReference type="InterPro" id="IPR004869">
    <property type="entry name" value="MMPL_dom"/>
</dbReference>
<keyword evidence="10" id="KW-1185">Reference proteome</keyword>
<evidence type="ECO:0000256" key="6">
    <source>
        <dbReference type="SAM" id="Coils"/>
    </source>
</evidence>
<dbReference type="PANTHER" id="PTHR33406">
    <property type="entry name" value="MEMBRANE PROTEIN MJ1562-RELATED"/>
    <property type="match status" value="1"/>
</dbReference>
<evidence type="ECO:0000313" key="10">
    <source>
        <dbReference type="Proteomes" id="UP000627715"/>
    </source>
</evidence>
<evidence type="ECO:0000259" key="8">
    <source>
        <dbReference type="PROSITE" id="PS50156"/>
    </source>
</evidence>
<feature type="transmembrane region" description="Helical" evidence="7">
    <location>
        <begin position="451"/>
        <end position="471"/>
    </location>
</feature>
<dbReference type="InterPro" id="IPR050545">
    <property type="entry name" value="Mycobact_MmpL"/>
</dbReference>
<keyword evidence="4 7" id="KW-1133">Transmembrane helix</keyword>
<dbReference type="AlphaFoldDB" id="A0A917GVR1"/>
<dbReference type="SUPFAM" id="SSF82866">
    <property type="entry name" value="Multidrug efflux transporter AcrB transmembrane domain"/>
    <property type="match status" value="2"/>
</dbReference>
<feature type="transmembrane region" description="Helical" evidence="7">
    <location>
        <begin position="399"/>
        <end position="425"/>
    </location>
</feature>
<proteinExistence type="predicted"/>
<feature type="transmembrane region" description="Helical" evidence="7">
    <location>
        <begin position="777"/>
        <end position="802"/>
    </location>
</feature>
<evidence type="ECO:0000256" key="2">
    <source>
        <dbReference type="ARBA" id="ARBA00022475"/>
    </source>
</evidence>
<feature type="transmembrane region" description="Helical" evidence="7">
    <location>
        <begin position="371"/>
        <end position="393"/>
    </location>
</feature>
<feature type="transmembrane region" description="Helical" evidence="7">
    <location>
        <begin position="20"/>
        <end position="40"/>
    </location>
</feature>
<sequence>MSNSESDAPKGFLTSAIHALLRFPLAVLAVFLLIVGALGWQAQNFQIDASPDTLLTRDNPLYVQTQQVNQQYAPQEFLLVTYQPDSANLFSQSTLNDVAAISDAIEQLDRVNSVRSILNVPIFTENTSIDGLRGSLSDLTIAGGDFDQATLQEAFTDHPVYTNLLVNSAMDATAMQVLFQSNPELQSLNEDITALNAQRMAQDGLSESEQSELKRLESQREPLLQELSQQRQQEVEAIREILEPYQARAQLHMGGVHVLAYQLIDIISSDLVVFGSAIAAMICLLLFILFRSFRWVTIPVLCCICSVLPTMGLFALLDIKATVISSNFIALQLILTLAIVIHLIVDYRELSSADSSKKHQKLIEETLRRKIGPCFFAGITTSVGFGSLIFSGIQPVISFGWMMIIAMFFSIMVSLILFPVLVTLIPSDKQRDDIGLLKSVVNGFQRLTKRCAPLVILGSVAAVIAGGLGAMRLSAENSFINYFAEDTQIHQELAYIDQAFGGSTPMDIVYPLPDKPDNPDLIMTAESVLKLQQIQAVLADYEATGRILSPVNLTDLAREVNNGQPLTEYELTAVYWMMDENFREDLIGSFFSEERQEVRFNVWIEDLTPGLDREAFLADMQQELAAIDVPRDSYQLSNLFVLYQDIMSRLADSQVMTLGIVYVVLTLTFLVLFQSFKVALIAIVPNIISTALIFGVMGWLGIPLDLMSVTIAAIVMGIAVDDTIHFVHRYLEERKNQPANQAIDNSYRSVGMAVLYTSILVAGGFSMLAFSDFVPSMTFGLLTALAMLVALLADLTILPWLLTRYIRSK</sequence>
<reference evidence="9" key="2">
    <citation type="submission" date="2020-09" db="EMBL/GenBank/DDBJ databases">
        <authorList>
            <person name="Sun Q."/>
            <person name="Zhou Y."/>
        </authorList>
    </citation>
    <scope>NUCLEOTIDE SEQUENCE</scope>
    <source>
        <strain evidence="9">CGMCC 1.15425</strain>
    </source>
</reference>
<feature type="transmembrane region" description="Helical" evidence="7">
    <location>
        <begin position="706"/>
        <end position="728"/>
    </location>
</feature>
<dbReference type="PANTHER" id="PTHR33406:SF12">
    <property type="entry name" value="BLR2997 PROTEIN"/>
    <property type="match status" value="1"/>
</dbReference>
<dbReference type="GO" id="GO:0005886">
    <property type="term" value="C:plasma membrane"/>
    <property type="evidence" value="ECO:0007669"/>
    <property type="project" value="UniProtKB-SubCell"/>
</dbReference>
<comment type="subcellular location">
    <subcellularLocation>
        <location evidence="1">Cell membrane</location>
        <topology evidence="1">Multi-pass membrane protein</topology>
    </subcellularLocation>
</comment>
<feature type="transmembrane region" description="Helical" evidence="7">
    <location>
        <begin position="297"/>
        <end position="317"/>
    </location>
</feature>
<evidence type="ECO:0000256" key="1">
    <source>
        <dbReference type="ARBA" id="ARBA00004651"/>
    </source>
</evidence>
<keyword evidence="3 7" id="KW-0812">Transmembrane</keyword>
<reference evidence="9" key="1">
    <citation type="journal article" date="2014" name="Int. J. Syst. Evol. Microbiol.">
        <title>Complete genome sequence of Corynebacterium casei LMG S-19264T (=DSM 44701T), isolated from a smear-ripened cheese.</title>
        <authorList>
            <consortium name="US DOE Joint Genome Institute (JGI-PGF)"/>
            <person name="Walter F."/>
            <person name="Albersmeier A."/>
            <person name="Kalinowski J."/>
            <person name="Ruckert C."/>
        </authorList>
    </citation>
    <scope>NUCLEOTIDE SEQUENCE</scope>
    <source>
        <strain evidence="9">CGMCC 1.15425</strain>
    </source>
</reference>
<evidence type="ECO:0000256" key="7">
    <source>
        <dbReference type="SAM" id="Phobius"/>
    </source>
</evidence>
<dbReference type="Pfam" id="PF03176">
    <property type="entry name" value="MMPL"/>
    <property type="match status" value="2"/>
</dbReference>
<keyword evidence="6" id="KW-0175">Coiled coil</keyword>
<feature type="domain" description="SSD" evidence="8">
    <location>
        <begin position="645"/>
        <end position="804"/>
    </location>
</feature>
<dbReference type="InterPro" id="IPR000731">
    <property type="entry name" value="SSD"/>
</dbReference>